<dbReference type="PANTHER" id="PTHR31069">
    <property type="entry name" value="OLEATE-ACTIVATED TRANSCRIPTION FACTOR 1-RELATED"/>
    <property type="match status" value="1"/>
</dbReference>
<keyword evidence="2" id="KW-0238">DNA-binding</keyword>
<evidence type="ECO:0000256" key="5">
    <source>
        <dbReference type="SAM" id="MobiDB-lite"/>
    </source>
</evidence>
<protein>
    <recommendedName>
        <fullName evidence="6">Zn(2)-C6 fungal-type domain-containing protein</fullName>
    </recommendedName>
</protein>
<dbReference type="InterPro" id="IPR036864">
    <property type="entry name" value="Zn2-C6_fun-type_DNA-bd_sf"/>
</dbReference>
<organism evidence="7 8">
    <name type="scientific">Aspergillus steynii IBT 23096</name>
    <dbReference type="NCBI Taxonomy" id="1392250"/>
    <lineage>
        <taxon>Eukaryota</taxon>
        <taxon>Fungi</taxon>
        <taxon>Dikarya</taxon>
        <taxon>Ascomycota</taxon>
        <taxon>Pezizomycotina</taxon>
        <taxon>Eurotiomycetes</taxon>
        <taxon>Eurotiomycetidae</taxon>
        <taxon>Eurotiales</taxon>
        <taxon>Aspergillaceae</taxon>
        <taxon>Aspergillus</taxon>
        <taxon>Aspergillus subgen. Circumdati</taxon>
    </lineage>
</organism>
<evidence type="ECO:0000256" key="2">
    <source>
        <dbReference type="ARBA" id="ARBA00023125"/>
    </source>
</evidence>
<dbReference type="GO" id="GO:0008270">
    <property type="term" value="F:zinc ion binding"/>
    <property type="evidence" value="ECO:0007669"/>
    <property type="project" value="InterPro"/>
</dbReference>
<keyword evidence="8" id="KW-1185">Reference proteome</keyword>
<dbReference type="STRING" id="1392250.A0A2I2GQW0"/>
<dbReference type="PROSITE" id="PS50048">
    <property type="entry name" value="ZN2_CY6_FUNGAL_2"/>
    <property type="match status" value="1"/>
</dbReference>
<comment type="caution">
    <text evidence="7">The sequence shown here is derived from an EMBL/GenBank/DDBJ whole genome shotgun (WGS) entry which is preliminary data.</text>
</comment>
<dbReference type="GO" id="GO:0009893">
    <property type="term" value="P:positive regulation of metabolic process"/>
    <property type="evidence" value="ECO:0007669"/>
    <property type="project" value="UniProtKB-ARBA"/>
</dbReference>
<dbReference type="Pfam" id="PF11951">
    <property type="entry name" value="Fungal_trans_2"/>
    <property type="match status" value="1"/>
</dbReference>
<dbReference type="SMART" id="SM00066">
    <property type="entry name" value="GAL4"/>
    <property type="match status" value="1"/>
</dbReference>
<dbReference type="GeneID" id="36552216"/>
<keyword evidence="4" id="KW-0539">Nucleus</keyword>
<accession>A0A2I2GQW0</accession>
<dbReference type="PROSITE" id="PS00463">
    <property type="entry name" value="ZN2_CY6_FUNGAL_1"/>
    <property type="match status" value="1"/>
</dbReference>
<dbReference type="InterPro" id="IPR021858">
    <property type="entry name" value="Fun_TF"/>
</dbReference>
<dbReference type="AlphaFoldDB" id="A0A2I2GQW0"/>
<dbReference type="GO" id="GO:0003677">
    <property type="term" value="F:DNA binding"/>
    <property type="evidence" value="ECO:0007669"/>
    <property type="project" value="UniProtKB-KW"/>
</dbReference>
<feature type="region of interest" description="Disordered" evidence="5">
    <location>
        <begin position="120"/>
        <end position="150"/>
    </location>
</feature>
<dbReference type="SUPFAM" id="SSF57701">
    <property type="entry name" value="Zn2/Cys6 DNA-binding domain"/>
    <property type="match status" value="1"/>
</dbReference>
<evidence type="ECO:0000259" key="6">
    <source>
        <dbReference type="PROSITE" id="PS50048"/>
    </source>
</evidence>
<dbReference type="Gene3D" id="4.10.240.10">
    <property type="entry name" value="Zn(2)-C6 fungal-type DNA-binding domain"/>
    <property type="match status" value="1"/>
</dbReference>
<dbReference type="RefSeq" id="XP_024710543.1">
    <property type="nucleotide sequence ID" value="XM_024844516.1"/>
</dbReference>
<dbReference type="VEuPathDB" id="FungiDB:P170DRAFT_36219"/>
<name>A0A2I2GQW0_9EURO</name>
<reference evidence="7 8" key="1">
    <citation type="submission" date="2016-12" db="EMBL/GenBank/DDBJ databases">
        <title>The genomes of Aspergillus section Nigri reveals drivers in fungal speciation.</title>
        <authorList>
            <consortium name="DOE Joint Genome Institute"/>
            <person name="Vesth T.C."/>
            <person name="Nybo J."/>
            <person name="Theobald S."/>
            <person name="Brandl J."/>
            <person name="Frisvad J.C."/>
            <person name="Nielsen K.F."/>
            <person name="Lyhne E.K."/>
            <person name="Kogle M.E."/>
            <person name="Kuo A."/>
            <person name="Riley R."/>
            <person name="Clum A."/>
            <person name="Nolan M."/>
            <person name="Lipzen A."/>
            <person name="Salamov A."/>
            <person name="Henrissat B."/>
            <person name="Wiebenga A."/>
            <person name="De Vries R.P."/>
            <person name="Grigoriev I.V."/>
            <person name="Mortensen U.H."/>
            <person name="Andersen M.R."/>
            <person name="Baker S.E."/>
        </authorList>
    </citation>
    <scope>NUCLEOTIDE SEQUENCE [LARGE SCALE GENOMIC DNA]</scope>
    <source>
        <strain evidence="7 8">IBT 23096</strain>
    </source>
</reference>
<dbReference type="GO" id="GO:0000981">
    <property type="term" value="F:DNA-binding transcription factor activity, RNA polymerase II-specific"/>
    <property type="evidence" value="ECO:0007669"/>
    <property type="project" value="InterPro"/>
</dbReference>
<keyword evidence="1" id="KW-0805">Transcription regulation</keyword>
<feature type="domain" description="Zn(2)-C6 fungal-type" evidence="6">
    <location>
        <begin position="11"/>
        <end position="39"/>
    </location>
</feature>
<dbReference type="OrthoDB" id="5089701at2759"/>
<evidence type="ECO:0000256" key="1">
    <source>
        <dbReference type="ARBA" id="ARBA00023015"/>
    </source>
</evidence>
<sequence>MTTTRSHFLGSCHTCRRRHVRCDRRRPSCSRCRALGVPCEGFSDQVRWIAQDNPVDNSAITIEDARQGARRYLYSEESRLSMSVALGANLVSGSIDASLAEIDRRSHQLRQDSSDEQAIGPFSVLHFPGGPEGPSEPQRPGPVDNADQNPIMDVEPAMETPAETPIPAEIPMAGPLISLPESLGYMDDFLHWSDILGLEFDQTDFSSWPTSTAIDPLQLVLENGNSSSMRIDGLGTDIVGGDIPCEPSSQRDLLHLTWSSPPQHAAVNSPGPSPDVLADAPFLLKHLHENVIALMVAMPLGRKSPWTMLNMPAAVVTLGDLTFLNAQNITHARQANLYGLLACSALHLTLKLPNDTNRSIDHWKQVTKRAFEQAKEHMQISLKTETQLPKKAKYKDQMMALCALTEFAIISGQPQHARCFLLDTERLVRLRGFTKRRISQKARLLHHVYTWHRIVGESTYVLHDYSPSKQFLDALETNFQPPPVETSESVGSMGEADARLDTFLRLETHASDRDLNIHERKDQETSLRDIHLEDSRDYPETLYKEIYGIPETWLSLVSQTTRLANVMETFRNARGSTPNLNFEAWDTLQRRSVRLEYMICSLNRTQSGNTDHGNIASKPGYHLLRALNAALVIFFYRRIYQVHPQILEHHVDDVIAELENFRAALQPDEPIGLGSIWPAFIAGCEATDSRRRDAIVQWLDQTYTYCRFPPFSTAKTFMTVLWRKQDECLAVRGQLITTWIDVASQERIWPILC</sequence>
<evidence type="ECO:0000256" key="3">
    <source>
        <dbReference type="ARBA" id="ARBA00023163"/>
    </source>
</evidence>
<evidence type="ECO:0000313" key="7">
    <source>
        <dbReference type="EMBL" id="PLB55241.1"/>
    </source>
</evidence>
<gene>
    <name evidence="7" type="ORF">P170DRAFT_36219</name>
</gene>
<evidence type="ECO:0000256" key="4">
    <source>
        <dbReference type="ARBA" id="ARBA00023242"/>
    </source>
</evidence>
<dbReference type="EMBL" id="MSFO01000001">
    <property type="protein sequence ID" value="PLB55241.1"/>
    <property type="molecule type" value="Genomic_DNA"/>
</dbReference>
<dbReference type="PANTHER" id="PTHR31069:SF25">
    <property type="entry name" value="TRANSCRIPTION FACTOR, PUTATIVE (EUROFUNG)-RELATED"/>
    <property type="match status" value="1"/>
</dbReference>
<dbReference type="Pfam" id="PF00172">
    <property type="entry name" value="Zn_clus"/>
    <property type="match status" value="1"/>
</dbReference>
<dbReference type="InterPro" id="IPR001138">
    <property type="entry name" value="Zn2Cys6_DnaBD"/>
</dbReference>
<keyword evidence="3" id="KW-0804">Transcription</keyword>
<proteinExistence type="predicted"/>
<dbReference type="InterPro" id="IPR050675">
    <property type="entry name" value="OAF3"/>
</dbReference>
<dbReference type="Proteomes" id="UP000234275">
    <property type="component" value="Unassembled WGS sequence"/>
</dbReference>
<evidence type="ECO:0000313" key="8">
    <source>
        <dbReference type="Proteomes" id="UP000234275"/>
    </source>
</evidence>